<feature type="transmembrane region" description="Helical" evidence="1">
    <location>
        <begin position="12"/>
        <end position="32"/>
    </location>
</feature>
<reference evidence="2" key="1">
    <citation type="submission" date="2023-01" db="EMBL/GenBank/DDBJ databases">
        <title>Biogeochemical cycle of methane in antarctic sediments.</title>
        <authorList>
            <person name="Roldan D.M."/>
            <person name="Menes R.J."/>
        </authorList>
    </citation>
    <scope>NUCLEOTIDE SEQUENCE [LARGE SCALE GENOMIC DNA]</scope>
    <source>
        <strain evidence="2">K-2018 MAG008</strain>
    </source>
</reference>
<evidence type="ECO:0000256" key="1">
    <source>
        <dbReference type="SAM" id="Phobius"/>
    </source>
</evidence>
<dbReference type="PROSITE" id="PS00409">
    <property type="entry name" value="PROKAR_NTER_METHYL"/>
    <property type="match status" value="1"/>
</dbReference>
<name>A0AA43Q310_9GAMM</name>
<dbReference type="AlphaFoldDB" id="A0AA43Q310"/>
<organism evidence="2 3">
    <name type="scientific">Candidatus Methylobacter titanis</name>
    <dbReference type="NCBI Taxonomy" id="3053457"/>
    <lineage>
        <taxon>Bacteria</taxon>
        <taxon>Pseudomonadati</taxon>
        <taxon>Pseudomonadota</taxon>
        <taxon>Gammaproteobacteria</taxon>
        <taxon>Methylococcales</taxon>
        <taxon>Methylococcaceae</taxon>
        <taxon>Methylobacter</taxon>
    </lineage>
</organism>
<dbReference type="EMBL" id="JAQSDF010000001">
    <property type="protein sequence ID" value="MDI1229617.1"/>
    <property type="molecule type" value="Genomic_DNA"/>
</dbReference>
<comment type="caution">
    <text evidence="2">The sequence shown here is derived from an EMBL/GenBank/DDBJ whole genome shotgun (WGS) entry which is preliminary data.</text>
</comment>
<dbReference type="InterPro" id="IPR012902">
    <property type="entry name" value="N_methyl_site"/>
</dbReference>
<gene>
    <name evidence="2" type="ORF">PSU93_00510</name>
</gene>
<dbReference type="NCBIfam" id="TIGR02532">
    <property type="entry name" value="IV_pilin_GFxxxE"/>
    <property type="match status" value="1"/>
</dbReference>
<keyword evidence="1" id="KW-1133">Transmembrane helix</keyword>
<proteinExistence type="predicted"/>
<sequence>MSTPLKQQGFSLLELTLVIIAIGILISATSVGSNLQRSASYQKLASSFVRAWELAYLAHFNGTGIVIRDSSTTPTTKVNQGGAAVCDTELRTAMMAAGVQMPNGRANGYETHYSYLDSNGNPQDSSVCFQNVSWTVNGAAPGVYVQQLKNVMIIDRLTPDLARMLDSMIDGSSDAQFGSFRQSTIAAAEAPVAKEWSKDNTWQYGGAATNPPLDESQVDVVIAYWLMNP</sequence>
<evidence type="ECO:0000313" key="3">
    <source>
        <dbReference type="Proteomes" id="UP001160519"/>
    </source>
</evidence>
<keyword evidence="1" id="KW-0472">Membrane</keyword>
<accession>A0AA43Q310</accession>
<evidence type="ECO:0000313" key="2">
    <source>
        <dbReference type="EMBL" id="MDI1229617.1"/>
    </source>
</evidence>
<dbReference type="Proteomes" id="UP001160519">
    <property type="component" value="Unassembled WGS sequence"/>
</dbReference>
<keyword evidence="1" id="KW-0812">Transmembrane</keyword>
<protein>
    <submittedName>
        <fullName evidence="2">Type II secretion system protein</fullName>
    </submittedName>
</protein>
<keyword evidence="3" id="KW-1185">Reference proteome</keyword>